<feature type="transmembrane region" description="Helical" evidence="10">
    <location>
        <begin position="184"/>
        <end position="205"/>
    </location>
</feature>
<dbReference type="Proteomes" id="UP000279307">
    <property type="component" value="Chromosome 10"/>
</dbReference>
<evidence type="ECO:0000256" key="5">
    <source>
        <dbReference type="ARBA" id="ARBA00022725"/>
    </source>
</evidence>
<dbReference type="AlphaFoldDB" id="A0A3L8DBR2"/>
<comment type="subcellular location">
    <subcellularLocation>
        <location evidence="1 10">Cell membrane</location>
        <topology evidence="1 10">Multi-pass membrane protein</topology>
    </subcellularLocation>
</comment>
<dbReference type="GO" id="GO:0005549">
    <property type="term" value="F:odorant binding"/>
    <property type="evidence" value="ECO:0007669"/>
    <property type="project" value="InterPro"/>
</dbReference>
<evidence type="ECO:0000313" key="11">
    <source>
        <dbReference type="EMBL" id="RLU17771.1"/>
    </source>
</evidence>
<evidence type="ECO:0000256" key="9">
    <source>
        <dbReference type="ARBA" id="ARBA00023224"/>
    </source>
</evidence>
<evidence type="ECO:0000256" key="6">
    <source>
        <dbReference type="ARBA" id="ARBA00022989"/>
    </source>
</evidence>
<dbReference type="Pfam" id="PF02949">
    <property type="entry name" value="7tm_6"/>
    <property type="match status" value="1"/>
</dbReference>
<dbReference type="EMBL" id="QOIP01000010">
    <property type="protein sequence ID" value="RLU17771.1"/>
    <property type="molecule type" value="Genomic_DNA"/>
</dbReference>
<comment type="similarity">
    <text evidence="10">Belongs to the insect chemoreceptor superfamily. Heteromeric odorant receptor channel (TC 1.A.69) family.</text>
</comment>
<keyword evidence="6 10" id="KW-1133">Transmembrane helix</keyword>
<dbReference type="GO" id="GO:0007165">
    <property type="term" value="P:signal transduction"/>
    <property type="evidence" value="ECO:0007669"/>
    <property type="project" value="UniProtKB-KW"/>
</dbReference>
<evidence type="ECO:0000313" key="12">
    <source>
        <dbReference type="Proteomes" id="UP000279307"/>
    </source>
</evidence>
<comment type="caution">
    <text evidence="11">The sequence shown here is derived from an EMBL/GenBank/DDBJ whole genome shotgun (WGS) entry which is preliminary data.</text>
</comment>
<keyword evidence="8 10" id="KW-0675">Receptor</keyword>
<evidence type="ECO:0000256" key="3">
    <source>
        <dbReference type="ARBA" id="ARBA00022606"/>
    </source>
</evidence>
<proteinExistence type="inferred from homology"/>
<keyword evidence="4 10" id="KW-0812">Transmembrane</keyword>
<organism evidence="11 12">
    <name type="scientific">Ooceraea biroi</name>
    <name type="common">Clonal raider ant</name>
    <name type="synonym">Cerapachys biroi</name>
    <dbReference type="NCBI Taxonomy" id="2015173"/>
    <lineage>
        <taxon>Eukaryota</taxon>
        <taxon>Metazoa</taxon>
        <taxon>Ecdysozoa</taxon>
        <taxon>Arthropoda</taxon>
        <taxon>Hexapoda</taxon>
        <taxon>Insecta</taxon>
        <taxon>Pterygota</taxon>
        <taxon>Neoptera</taxon>
        <taxon>Endopterygota</taxon>
        <taxon>Hymenoptera</taxon>
        <taxon>Apocrita</taxon>
        <taxon>Aculeata</taxon>
        <taxon>Formicoidea</taxon>
        <taxon>Formicidae</taxon>
        <taxon>Dorylinae</taxon>
        <taxon>Ooceraea</taxon>
    </lineage>
</organism>
<protein>
    <recommendedName>
        <fullName evidence="10">Odorant receptor</fullName>
    </recommendedName>
</protein>
<feature type="transmembrane region" description="Helical" evidence="10">
    <location>
        <begin position="257"/>
        <end position="282"/>
    </location>
</feature>
<evidence type="ECO:0000256" key="4">
    <source>
        <dbReference type="ARBA" id="ARBA00022692"/>
    </source>
</evidence>
<keyword evidence="2" id="KW-1003">Cell membrane</keyword>
<feature type="transmembrane region" description="Helical" evidence="10">
    <location>
        <begin position="36"/>
        <end position="55"/>
    </location>
</feature>
<dbReference type="OrthoDB" id="7548458at2759"/>
<accession>A0A3L8DBR2</accession>
<dbReference type="GO" id="GO:0005886">
    <property type="term" value="C:plasma membrane"/>
    <property type="evidence" value="ECO:0007669"/>
    <property type="project" value="UniProtKB-SubCell"/>
</dbReference>
<feature type="transmembrane region" description="Helical" evidence="10">
    <location>
        <begin position="121"/>
        <end position="143"/>
    </location>
</feature>
<evidence type="ECO:0000256" key="8">
    <source>
        <dbReference type="ARBA" id="ARBA00023170"/>
    </source>
</evidence>
<dbReference type="InterPro" id="IPR004117">
    <property type="entry name" value="7tm6_olfct_rcpt"/>
</dbReference>
<keyword evidence="7 10" id="KW-0472">Membrane</keyword>
<keyword evidence="3 10" id="KW-0716">Sensory transduction</keyword>
<gene>
    <name evidence="11" type="ORF">DMN91_010008</name>
</gene>
<dbReference type="GO" id="GO:0004984">
    <property type="term" value="F:olfactory receptor activity"/>
    <property type="evidence" value="ECO:0007669"/>
    <property type="project" value="InterPro"/>
</dbReference>
<evidence type="ECO:0000256" key="1">
    <source>
        <dbReference type="ARBA" id="ARBA00004651"/>
    </source>
</evidence>
<keyword evidence="9 10" id="KW-0807">Transducer</keyword>
<keyword evidence="5 10" id="KW-0552">Olfaction</keyword>
<reference evidence="11 12" key="1">
    <citation type="journal article" date="2018" name="Genome Res.">
        <title>The genomic architecture and molecular evolution of ant odorant receptors.</title>
        <authorList>
            <person name="McKenzie S.K."/>
            <person name="Kronauer D.J.C."/>
        </authorList>
    </citation>
    <scope>NUCLEOTIDE SEQUENCE [LARGE SCALE GENOMIC DNA]</scope>
    <source>
        <strain evidence="11">Clonal line C1</strain>
    </source>
</reference>
<feature type="transmembrane region" description="Helical" evidence="10">
    <location>
        <begin position="359"/>
        <end position="389"/>
    </location>
</feature>
<evidence type="ECO:0000256" key="2">
    <source>
        <dbReference type="ARBA" id="ARBA00022475"/>
    </source>
</evidence>
<evidence type="ECO:0000256" key="10">
    <source>
        <dbReference type="RuleBase" id="RU351113"/>
    </source>
</evidence>
<sequence>MVSFADQYYNINRKLLTVMGLWPYQKRRSRIIQRTLFLSVLISFLMAQLATFSTSGFHMKILLKVLSQTLPCLVYILKYLSFVVNNNEIKECYEQICHEWTLLKARSEINILKKYANFSRLFGVFITVGMFITLAVFGFYQFLPDLLDMIAPLNDSRKHFLTFDAEYFVDQKAYFYPIVTHGLIAVYIGGTGIVATGGMLMGYILHICAMLKIASYRLEHITDDVPLVSSVEKDHIIRERIISAVDIHRRAIEFAEFVVSSFMIFYFILIGIGILSLTLNMFQCLQFMLLTDDVNGMLACGLLIIGHLNYLFIANMAGQIVTDHNIDIFYTTYTTRWYTVSAQLQKLLLFIMQRNTKNYYFIVGGIFAASLEGFATMMSTSISYFMVIYSTS</sequence>
<name>A0A3L8DBR2_OOCBI</name>
<feature type="transmembrane region" description="Helical" evidence="10">
    <location>
        <begin position="61"/>
        <end position="80"/>
    </location>
</feature>
<evidence type="ECO:0000256" key="7">
    <source>
        <dbReference type="ARBA" id="ARBA00023136"/>
    </source>
</evidence>
<dbReference type="PANTHER" id="PTHR21137">
    <property type="entry name" value="ODORANT RECEPTOR"/>
    <property type="match status" value="1"/>
</dbReference>
<dbReference type="PANTHER" id="PTHR21137:SF35">
    <property type="entry name" value="ODORANT RECEPTOR 19A-RELATED"/>
    <property type="match status" value="1"/>
</dbReference>
<feature type="transmembrane region" description="Helical" evidence="10">
    <location>
        <begin position="294"/>
        <end position="313"/>
    </location>
</feature>